<feature type="non-terminal residue" evidence="2">
    <location>
        <position position="1"/>
    </location>
</feature>
<dbReference type="OrthoDB" id="10261027at2759"/>
<dbReference type="HOGENOM" id="CLU_000288_7_18_1"/>
<keyword evidence="3" id="KW-1185">Reference proteome</keyword>
<organism evidence="2 3">
    <name type="scientific">Botryobasidium botryosum (strain FD-172 SS1)</name>
    <dbReference type="NCBI Taxonomy" id="930990"/>
    <lineage>
        <taxon>Eukaryota</taxon>
        <taxon>Fungi</taxon>
        <taxon>Dikarya</taxon>
        <taxon>Basidiomycota</taxon>
        <taxon>Agaricomycotina</taxon>
        <taxon>Agaricomycetes</taxon>
        <taxon>Cantharellales</taxon>
        <taxon>Botryobasidiaceae</taxon>
        <taxon>Botryobasidium</taxon>
    </lineage>
</organism>
<name>A0A067ME79_BOTB1</name>
<dbReference type="SUPFAM" id="SSF56112">
    <property type="entry name" value="Protein kinase-like (PK-like)"/>
    <property type="match status" value="1"/>
</dbReference>
<sequence length="228" mass="25507">LLQRIAREVKAWSSLDHPNILPFLGLHRLGSTSYLVSPWMGNGHALDFVNNHPDADILKLVWQIADGLVYLHTFDPQVIHGDLKGANIFISESGDACIADFGLSELKVQENDLTYSTPWFAAGHPRWQAPEILSAESNEQARRTTQTDVFAFGRVMLELFTGEVPFAYINYSLQVVKNVLNGEFPDRPDDATVVEKGLNDTMWVLMLACWSIDPLQRPSARDLASSLQ</sequence>
<dbReference type="InParanoid" id="A0A067ME79"/>
<dbReference type="AlphaFoldDB" id="A0A067ME79"/>
<protein>
    <recommendedName>
        <fullName evidence="1">Protein kinase domain-containing protein</fullName>
    </recommendedName>
</protein>
<proteinExistence type="predicted"/>
<gene>
    <name evidence="2" type="ORF">BOTBODRAFT_95627</name>
</gene>
<evidence type="ECO:0000313" key="2">
    <source>
        <dbReference type="EMBL" id="KDQ09871.1"/>
    </source>
</evidence>
<reference evidence="3" key="1">
    <citation type="journal article" date="2014" name="Proc. Natl. Acad. Sci. U.S.A.">
        <title>Extensive sampling of basidiomycete genomes demonstrates inadequacy of the white-rot/brown-rot paradigm for wood decay fungi.</title>
        <authorList>
            <person name="Riley R."/>
            <person name="Salamov A.A."/>
            <person name="Brown D.W."/>
            <person name="Nagy L.G."/>
            <person name="Floudas D."/>
            <person name="Held B.W."/>
            <person name="Levasseur A."/>
            <person name="Lombard V."/>
            <person name="Morin E."/>
            <person name="Otillar R."/>
            <person name="Lindquist E.A."/>
            <person name="Sun H."/>
            <person name="LaButti K.M."/>
            <person name="Schmutz J."/>
            <person name="Jabbour D."/>
            <person name="Luo H."/>
            <person name="Baker S.E."/>
            <person name="Pisabarro A.G."/>
            <person name="Walton J.D."/>
            <person name="Blanchette R.A."/>
            <person name="Henrissat B."/>
            <person name="Martin F."/>
            <person name="Cullen D."/>
            <person name="Hibbett D.S."/>
            <person name="Grigoriev I.V."/>
        </authorList>
    </citation>
    <scope>NUCLEOTIDE SEQUENCE [LARGE SCALE GENOMIC DNA]</scope>
    <source>
        <strain evidence="3">FD-172 SS1</strain>
    </source>
</reference>
<feature type="domain" description="Protein kinase" evidence="1">
    <location>
        <begin position="1"/>
        <end position="228"/>
    </location>
</feature>
<dbReference type="GO" id="GO:0004674">
    <property type="term" value="F:protein serine/threonine kinase activity"/>
    <property type="evidence" value="ECO:0007669"/>
    <property type="project" value="TreeGrafter"/>
</dbReference>
<dbReference type="InterPro" id="IPR001245">
    <property type="entry name" value="Ser-Thr/Tyr_kinase_cat_dom"/>
</dbReference>
<dbReference type="PIRSF" id="PIRSF000654">
    <property type="entry name" value="Integrin-linked_kinase"/>
    <property type="match status" value="1"/>
</dbReference>
<dbReference type="Proteomes" id="UP000027195">
    <property type="component" value="Unassembled WGS sequence"/>
</dbReference>
<dbReference type="InterPro" id="IPR011009">
    <property type="entry name" value="Kinase-like_dom_sf"/>
</dbReference>
<dbReference type="PROSITE" id="PS50011">
    <property type="entry name" value="PROTEIN_KINASE_DOM"/>
    <property type="match status" value="1"/>
</dbReference>
<feature type="non-terminal residue" evidence="2">
    <location>
        <position position="228"/>
    </location>
</feature>
<dbReference type="SMART" id="SM00220">
    <property type="entry name" value="S_TKc"/>
    <property type="match status" value="1"/>
</dbReference>
<dbReference type="Pfam" id="PF07714">
    <property type="entry name" value="PK_Tyr_Ser-Thr"/>
    <property type="match status" value="1"/>
</dbReference>
<dbReference type="InterPro" id="IPR008271">
    <property type="entry name" value="Ser/Thr_kinase_AS"/>
</dbReference>
<dbReference type="Gene3D" id="1.10.510.10">
    <property type="entry name" value="Transferase(Phosphotransferase) domain 1"/>
    <property type="match status" value="1"/>
</dbReference>
<dbReference type="EMBL" id="KL198073">
    <property type="protein sequence ID" value="KDQ09871.1"/>
    <property type="molecule type" value="Genomic_DNA"/>
</dbReference>
<dbReference type="STRING" id="930990.A0A067ME79"/>
<dbReference type="PANTHER" id="PTHR44329">
    <property type="entry name" value="SERINE/THREONINE-PROTEIN KINASE TNNI3K-RELATED"/>
    <property type="match status" value="1"/>
</dbReference>
<evidence type="ECO:0000259" key="1">
    <source>
        <dbReference type="PROSITE" id="PS50011"/>
    </source>
</evidence>
<dbReference type="InterPro" id="IPR000719">
    <property type="entry name" value="Prot_kinase_dom"/>
</dbReference>
<evidence type="ECO:0000313" key="3">
    <source>
        <dbReference type="Proteomes" id="UP000027195"/>
    </source>
</evidence>
<dbReference type="GO" id="GO:0005524">
    <property type="term" value="F:ATP binding"/>
    <property type="evidence" value="ECO:0007669"/>
    <property type="project" value="InterPro"/>
</dbReference>
<dbReference type="InterPro" id="IPR051681">
    <property type="entry name" value="Ser/Thr_Kinases-Pseudokinases"/>
</dbReference>
<accession>A0A067ME79</accession>
<dbReference type="PANTHER" id="PTHR44329:SF214">
    <property type="entry name" value="PROTEIN KINASE DOMAIN-CONTAINING PROTEIN"/>
    <property type="match status" value="1"/>
</dbReference>
<dbReference type="PROSITE" id="PS00108">
    <property type="entry name" value="PROTEIN_KINASE_ST"/>
    <property type="match status" value="1"/>
</dbReference>